<feature type="region of interest" description="Disordered" evidence="1">
    <location>
        <begin position="1"/>
        <end position="49"/>
    </location>
</feature>
<evidence type="ECO:0000313" key="2">
    <source>
        <dbReference type="EMBL" id="KAA1075536.1"/>
    </source>
</evidence>
<name>A0A5B0MHM2_PUCGR</name>
<evidence type="ECO:0000313" key="3">
    <source>
        <dbReference type="Proteomes" id="UP000325313"/>
    </source>
</evidence>
<gene>
    <name evidence="2" type="ORF">PGTUg99_023265</name>
</gene>
<proteinExistence type="predicted"/>
<organism evidence="2 3">
    <name type="scientific">Puccinia graminis f. sp. tritici</name>
    <dbReference type="NCBI Taxonomy" id="56615"/>
    <lineage>
        <taxon>Eukaryota</taxon>
        <taxon>Fungi</taxon>
        <taxon>Dikarya</taxon>
        <taxon>Basidiomycota</taxon>
        <taxon>Pucciniomycotina</taxon>
        <taxon>Pucciniomycetes</taxon>
        <taxon>Pucciniales</taxon>
        <taxon>Pucciniaceae</taxon>
        <taxon>Puccinia</taxon>
    </lineage>
</organism>
<dbReference type="Proteomes" id="UP000325313">
    <property type="component" value="Unassembled WGS sequence"/>
</dbReference>
<reference evidence="2 3" key="1">
    <citation type="submission" date="2019-05" db="EMBL/GenBank/DDBJ databases">
        <title>Emergence of the Ug99 lineage of the wheat stem rust pathogen through somatic hybridization.</title>
        <authorList>
            <person name="Li F."/>
            <person name="Upadhyaya N.M."/>
            <person name="Sperschneider J."/>
            <person name="Matny O."/>
            <person name="Nguyen-Phuc H."/>
            <person name="Mago R."/>
            <person name="Raley C."/>
            <person name="Miller M.E."/>
            <person name="Silverstein K.A.T."/>
            <person name="Henningsen E."/>
            <person name="Hirsch C.D."/>
            <person name="Visser B."/>
            <person name="Pretorius Z.A."/>
            <person name="Steffenson B.J."/>
            <person name="Schwessinger B."/>
            <person name="Dodds P.N."/>
            <person name="Figueroa M."/>
        </authorList>
    </citation>
    <scope>NUCLEOTIDE SEQUENCE [LARGE SCALE GENOMIC DNA]</scope>
    <source>
        <strain evidence="2 3">Ug99</strain>
    </source>
</reference>
<sequence>MARPRNESTAKTKPNANAKRTKRRSLPIGPPAKTGCSKNARRNATPRASICARGTTRPALNSTIAAYSARIIHSKKRSELEIEPRNEGPARMLVSRSRSNS</sequence>
<protein>
    <submittedName>
        <fullName evidence="2">Uncharacterized protein</fullName>
    </submittedName>
</protein>
<accession>A0A5B0MHM2</accession>
<feature type="compositionally biased region" description="Basic and acidic residues" evidence="1">
    <location>
        <begin position="1"/>
        <end position="10"/>
    </location>
</feature>
<dbReference type="AlphaFoldDB" id="A0A5B0MHM2"/>
<dbReference type="EMBL" id="VDEP01000472">
    <property type="protein sequence ID" value="KAA1075536.1"/>
    <property type="molecule type" value="Genomic_DNA"/>
</dbReference>
<comment type="caution">
    <text evidence="2">The sequence shown here is derived from an EMBL/GenBank/DDBJ whole genome shotgun (WGS) entry which is preliminary data.</text>
</comment>
<evidence type="ECO:0000256" key="1">
    <source>
        <dbReference type="SAM" id="MobiDB-lite"/>
    </source>
</evidence>